<dbReference type="PANTHER" id="PTHR30336">
    <property type="entry name" value="INNER MEMBRANE PROTEIN, PROBABLE PERMEASE"/>
    <property type="match status" value="1"/>
</dbReference>
<protein>
    <submittedName>
        <fullName evidence="2">Uncharacterized SAM-binding protein YcdF, DUF218 family</fullName>
    </submittedName>
</protein>
<accession>A0A1H2H3P8</accession>
<evidence type="ECO:0000313" key="3">
    <source>
        <dbReference type="Proteomes" id="UP000182977"/>
    </source>
</evidence>
<organism evidence="2 3">
    <name type="scientific">Jiangella alkaliphila</name>
    <dbReference type="NCBI Taxonomy" id="419479"/>
    <lineage>
        <taxon>Bacteria</taxon>
        <taxon>Bacillati</taxon>
        <taxon>Actinomycetota</taxon>
        <taxon>Actinomycetes</taxon>
        <taxon>Jiangellales</taxon>
        <taxon>Jiangellaceae</taxon>
        <taxon>Jiangella</taxon>
    </lineage>
</organism>
<dbReference type="Proteomes" id="UP000182977">
    <property type="component" value="Chromosome I"/>
</dbReference>
<gene>
    <name evidence="2" type="ORF">SAMN04488563_0826</name>
</gene>
<proteinExistence type="predicted"/>
<feature type="domain" description="DUF218" evidence="1">
    <location>
        <begin position="45"/>
        <end position="147"/>
    </location>
</feature>
<dbReference type="CDD" id="cd06259">
    <property type="entry name" value="YdcF-like"/>
    <property type="match status" value="1"/>
</dbReference>
<dbReference type="Pfam" id="PF02698">
    <property type="entry name" value="DUF218"/>
    <property type="match status" value="1"/>
</dbReference>
<dbReference type="InterPro" id="IPR003848">
    <property type="entry name" value="DUF218"/>
</dbReference>
<reference evidence="3" key="1">
    <citation type="submission" date="2016-10" db="EMBL/GenBank/DDBJ databases">
        <authorList>
            <person name="Varghese N."/>
            <person name="Submissions S."/>
        </authorList>
    </citation>
    <scope>NUCLEOTIDE SEQUENCE [LARGE SCALE GENOMIC DNA]</scope>
    <source>
        <strain evidence="3">DSM 45079</strain>
    </source>
</reference>
<dbReference type="PANTHER" id="PTHR30336:SF20">
    <property type="entry name" value="DUF218 DOMAIN-CONTAINING PROTEIN"/>
    <property type="match status" value="1"/>
</dbReference>
<dbReference type="InterPro" id="IPR051599">
    <property type="entry name" value="Cell_Envelope_Assoc"/>
</dbReference>
<dbReference type="InterPro" id="IPR014729">
    <property type="entry name" value="Rossmann-like_a/b/a_fold"/>
</dbReference>
<evidence type="ECO:0000259" key="1">
    <source>
        <dbReference type="Pfam" id="PF02698"/>
    </source>
</evidence>
<dbReference type="Gene3D" id="3.40.50.620">
    <property type="entry name" value="HUPs"/>
    <property type="match status" value="1"/>
</dbReference>
<sequence length="221" mass="24780">MSAERPGLPDDVMEDAQILWDYHQLHHELRTTDVGIGLGSHDLGVADHTADLYHRGMFPLIVFTGANAPTTVDIFPDGEAVHYARRAVELGVPADAILVEPSATNTAENITFTRQLLTEHGIRPQAVTLISRPYQQRRAYATCRKQWPEVDVNCSSKPQTFRDYLDTIADDSRVIDMLVGDTQRITLYAERGYALPQPIPASIQRAYEHLIRLGFDSRLVT</sequence>
<dbReference type="EMBL" id="LT629791">
    <property type="protein sequence ID" value="SDU26481.1"/>
    <property type="molecule type" value="Genomic_DNA"/>
</dbReference>
<keyword evidence="3" id="KW-1185">Reference proteome</keyword>
<name>A0A1H2H3P8_9ACTN</name>
<evidence type="ECO:0000313" key="2">
    <source>
        <dbReference type="EMBL" id="SDU26481.1"/>
    </source>
</evidence>
<dbReference type="GO" id="GO:0005886">
    <property type="term" value="C:plasma membrane"/>
    <property type="evidence" value="ECO:0007669"/>
    <property type="project" value="TreeGrafter"/>
</dbReference>
<dbReference type="OrthoDB" id="2216870at2"/>
<dbReference type="AlphaFoldDB" id="A0A1H2H3P8"/>
<dbReference type="STRING" id="419479.SAMN04488563_0826"/>